<dbReference type="CDD" id="cd07989">
    <property type="entry name" value="LPLAT_AGPAT-like"/>
    <property type="match status" value="1"/>
</dbReference>
<evidence type="ECO:0000256" key="2">
    <source>
        <dbReference type="ARBA" id="ARBA00022679"/>
    </source>
</evidence>
<dbReference type="SMART" id="SM00563">
    <property type="entry name" value="PlsC"/>
    <property type="match status" value="1"/>
</dbReference>
<dbReference type="EMBL" id="FWDM01000022">
    <property type="protein sequence ID" value="SLM13620.1"/>
    <property type="molecule type" value="Genomic_DNA"/>
</dbReference>
<comment type="pathway">
    <text evidence="1">Lipid metabolism.</text>
</comment>
<dbReference type="PANTHER" id="PTHR10434">
    <property type="entry name" value="1-ACYL-SN-GLYCEROL-3-PHOSPHATE ACYLTRANSFERASE"/>
    <property type="match status" value="1"/>
</dbReference>
<dbReference type="AlphaFoldDB" id="A0A3P3XK28"/>
<reference evidence="7" key="1">
    <citation type="submission" date="2017-02" db="EMBL/GenBank/DDBJ databases">
        <authorList>
            <person name="Regsiter A."/>
            <person name="William W."/>
        </authorList>
    </citation>
    <scope>NUCLEOTIDE SEQUENCE</scope>
    <source>
        <strain evidence="7">Bib</strain>
    </source>
</reference>
<dbReference type="GO" id="GO:0003841">
    <property type="term" value="F:1-acylglycerol-3-phosphate O-acyltransferase activity"/>
    <property type="evidence" value="ECO:0007669"/>
    <property type="project" value="TreeGrafter"/>
</dbReference>
<keyword evidence="3 7" id="KW-0012">Acyltransferase</keyword>
<evidence type="ECO:0000256" key="3">
    <source>
        <dbReference type="ARBA" id="ARBA00023315"/>
    </source>
</evidence>
<evidence type="ECO:0000259" key="6">
    <source>
        <dbReference type="SMART" id="SM00563"/>
    </source>
</evidence>
<evidence type="ECO:0000313" key="7">
    <source>
        <dbReference type="EMBL" id="SLM13620.1"/>
    </source>
</evidence>
<dbReference type="Pfam" id="PF01553">
    <property type="entry name" value="Acyltransferase"/>
    <property type="match status" value="1"/>
</dbReference>
<keyword evidence="5" id="KW-0812">Transmembrane</keyword>
<keyword evidence="5" id="KW-0472">Membrane</keyword>
<protein>
    <submittedName>
        <fullName evidence="7">Putative Acyltransferase</fullName>
    </submittedName>
</protein>
<sequence length="279" mass="30627">MRYRKGAPLTNDTPFSRLIWDILIALIALVGWPISRAFYRIKIGRGCDATSSAGMDEGSPSRLNTPNATRTSPIASVPPKLPSPAILVSNHCMPLDPLFHGLAIFPRRTFFTLLEETCEAPVLGSFVRLLGGIPLPRNRARLNDIEQAVAHALSTRGLIHFYPEGECFLGNQNIYPFKAGAFYFAIKFGAPVVPIVTVLKKRAGHSTFRGQKSSRIQVTVHVLNPIQPPACGATAHETLARAIRFSNQVQDLMQAEIERCGGDKSLYRGPMPRIKGVND</sequence>
<feature type="transmembrane region" description="Helical" evidence="5">
    <location>
        <begin position="18"/>
        <end position="35"/>
    </location>
</feature>
<proteinExistence type="predicted"/>
<dbReference type="GO" id="GO:0006654">
    <property type="term" value="P:phosphatidic acid biosynthetic process"/>
    <property type="evidence" value="ECO:0007669"/>
    <property type="project" value="TreeGrafter"/>
</dbReference>
<dbReference type="InterPro" id="IPR002123">
    <property type="entry name" value="Plipid/glycerol_acylTrfase"/>
</dbReference>
<organism evidence="7">
    <name type="scientific">uncultured spirochete</name>
    <dbReference type="NCBI Taxonomy" id="156406"/>
    <lineage>
        <taxon>Bacteria</taxon>
        <taxon>Pseudomonadati</taxon>
        <taxon>Spirochaetota</taxon>
        <taxon>Spirochaetia</taxon>
        <taxon>Spirochaetales</taxon>
        <taxon>environmental samples</taxon>
    </lineage>
</organism>
<evidence type="ECO:0000256" key="4">
    <source>
        <dbReference type="SAM" id="MobiDB-lite"/>
    </source>
</evidence>
<evidence type="ECO:0000256" key="5">
    <source>
        <dbReference type="SAM" id="Phobius"/>
    </source>
</evidence>
<feature type="domain" description="Phospholipid/glycerol acyltransferase" evidence="6">
    <location>
        <begin position="85"/>
        <end position="200"/>
    </location>
</feature>
<keyword evidence="5" id="KW-1133">Transmembrane helix</keyword>
<gene>
    <name evidence="7" type="ORF">SPIROBIBN47_290142</name>
</gene>
<name>A0A3P3XK28_9SPIR</name>
<dbReference type="PANTHER" id="PTHR10434:SF11">
    <property type="entry name" value="1-ACYL-SN-GLYCEROL-3-PHOSPHATE ACYLTRANSFERASE"/>
    <property type="match status" value="1"/>
</dbReference>
<accession>A0A3P3XK28</accession>
<evidence type="ECO:0000256" key="1">
    <source>
        <dbReference type="ARBA" id="ARBA00005189"/>
    </source>
</evidence>
<feature type="compositionally biased region" description="Polar residues" evidence="4">
    <location>
        <begin position="61"/>
        <end position="74"/>
    </location>
</feature>
<feature type="region of interest" description="Disordered" evidence="4">
    <location>
        <begin position="51"/>
        <end position="75"/>
    </location>
</feature>
<keyword evidence="2 7" id="KW-0808">Transferase</keyword>
<dbReference type="SUPFAM" id="SSF69593">
    <property type="entry name" value="Glycerol-3-phosphate (1)-acyltransferase"/>
    <property type="match status" value="1"/>
</dbReference>